<protein>
    <submittedName>
        <fullName evidence="3">MIT domain-containing protein 1-like isoform X4</fullName>
    </submittedName>
</protein>
<proteinExistence type="predicted"/>
<dbReference type="InterPro" id="IPR007330">
    <property type="entry name" value="MIT_dom"/>
</dbReference>
<accession>A0ABM1N9X8</accession>
<evidence type="ECO:0000313" key="3">
    <source>
        <dbReference type="RefSeq" id="XP_017783628.1"/>
    </source>
</evidence>
<dbReference type="RefSeq" id="XP_017783628.1">
    <property type="nucleotide sequence ID" value="XM_017928139.1"/>
</dbReference>
<feature type="domain" description="MIT" evidence="1">
    <location>
        <begin position="7"/>
        <end position="60"/>
    </location>
</feature>
<dbReference type="Gene3D" id="1.20.58.80">
    <property type="entry name" value="Phosphotransferase system, lactose/cellobiose-type IIA subunit"/>
    <property type="match status" value="1"/>
</dbReference>
<name>A0ABM1N9X8_NICVS</name>
<dbReference type="SUPFAM" id="SSF116846">
    <property type="entry name" value="MIT domain"/>
    <property type="match status" value="1"/>
</dbReference>
<dbReference type="Pfam" id="PF04212">
    <property type="entry name" value="MIT"/>
    <property type="match status" value="1"/>
</dbReference>
<gene>
    <name evidence="3" type="primary">LOC108567586</name>
</gene>
<evidence type="ECO:0000259" key="1">
    <source>
        <dbReference type="Pfam" id="PF04212"/>
    </source>
</evidence>
<organism evidence="2 3">
    <name type="scientific">Nicrophorus vespilloides</name>
    <name type="common">Boreal carrion beetle</name>
    <dbReference type="NCBI Taxonomy" id="110193"/>
    <lineage>
        <taxon>Eukaryota</taxon>
        <taxon>Metazoa</taxon>
        <taxon>Ecdysozoa</taxon>
        <taxon>Arthropoda</taxon>
        <taxon>Hexapoda</taxon>
        <taxon>Insecta</taxon>
        <taxon>Pterygota</taxon>
        <taxon>Neoptera</taxon>
        <taxon>Endopterygota</taxon>
        <taxon>Coleoptera</taxon>
        <taxon>Polyphaga</taxon>
        <taxon>Staphyliniformia</taxon>
        <taxon>Silphidae</taxon>
        <taxon>Nicrophorinae</taxon>
        <taxon>Nicrophorus</taxon>
    </lineage>
</organism>
<dbReference type="InterPro" id="IPR036181">
    <property type="entry name" value="MIT_dom_sf"/>
</dbReference>
<sequence>MDTSKVASNILSRGVKLDMEKRYTEALVCYQEGIELLFEMAKHESGEKGSYLKEKIIKWLGSEDRKGIGYVQTTSFKV</sequence>
<keyword evidence="2" id="KW-1185">Reference proteome</keyword>
<evidence type="ECO:0000313" key="2">
    <source>
        <dbReference type="Proteomes" id="UP000695000"/>
    </source>
</evidence>
<reference evidence="3" key="1">
    <citation type="submission" date="2025-08" db="UniProtKB">
        <authorList>
            <consortium name="RefSeq"/>
        </authorList>
    </citation>
    <scope>IDENTIFICATION</scope>
    <source>
        <tissue evidence="3">Whole Larva</tissue>
    </source>
</reference>
<dbReference type="Proteomes" id="UP000695000">
    <property type="component" value="Unplaced"/>
</dbReference>
<dbReference type="GeneID" id="108567586"/>